<protein>
    <recommendedName>
        <fullName evidence="2">Stress-response A/B barrel domain-containing protein</fullName>
    </recommendedName>
</protein>
<dbReference type="Pfam" id="PF07876">
    <property type="entry name" value="Dabb"/>
    <property type="match status" value="1"/>
</dbReference>
<dbReference type="InterPro" id="IPR013097">
    <property type="entry name" value="Dabb"/>
</dbReference>
<proteinExistence type="predicted"/>
<dbReference type="PROSITE" id="PS51502">
    <property type="entry name" value="S_R_A_B_BARREL"/>
    <property type="match status" value="1"/>
</dbReference>
<comment type="subunit">
    <text evidence="1">Homodimer.</text>
</comment>
<organism evidence="3 4">
    <name type="scientific">Arcicella rosea</name>
    <dbReference type="NCBI Taxonomy" id="502909"/>
    <lineage>
        <taxon>Bacteria</taxon>
        <taxon>Pseudomonadati</taxon>
        <taxon>Bacteroidota</taxon>
        <taxon>Cytophagia</taxon>
        <taxon>Cytophagales</taxon>
        <taxon>Flectobacillaceae</taxon>
        <taxon>Arcicella</taxon>
    </lineage>
</organism>
<dbReference type="AlphaFoldDB" id="A0A841EK40"/>
<dbReference type="SUPFAM" id="SSF54909">
    <property type="entry name" value="Dimeric alpha+beta barrel"/>
    <property type="match status" value="1"/>
</dbReference>
<evidence type="ECO:0000313" key="3">
    <source>
        <dbReference type="EMBL" id="MBB6004547.1"/>
    </source>
</evidence>
<dbReference type="InterPro" id="IPR044662">
    <property type="entry name" value="HS1/DABB1-like"/>
</dbReference>
<sequence length="100" mass="11556">MFVHVVNFWLKKDLSEADRQKFVEGVKTLGNIESIKTFSVGPPAATDRPVIDRSYDFCELTVFDDAAGHDEYQVHPLHLKFIDDCKHLWEKVLIYDSESI</sequence>
<dbReference type="PANTHER" id="PTHR33178">
    <property type="match status" value="1"/>
</dbReference>
<gene>
    <name evidence="3" type="ORF">HNP25_003213</name>
</gene>
<name>A0A841EK40_9BACT</name>
<accession>A0A841EK40</accession>
<dbReference type="PANTHER" id="PTHR33178:SF10">
    <property type="entry name" value="STRESS-RESPONSE A_B BARREL DOMAIN-CONTAINING PROTEIN"/>
    <property type="match status" value="1"/>
</dbReference>
<dbReference type="Proteomes" id="UP000524404">
    <property type="component" value="Unassembled WGS sequence"/>
</dbReference>
<keyword evidence="4" id="KW-1185">Reference proteome</keyword>
<evidence type="ECO:0000313" key="4">
    <source>
        <dbReference type="Proteomes" id="UP000524404"/>
    </source>
</evidence>
<dbReference type="RefSeq" id="WP_184135611.1">
    <property type="nucleotide sequence ID" value="NZ_JACHKT010000025.1"/>
</dbReference>
<comment type="caution">
    <text evidence="3">The sequence shown here is derived from an EMBL/GenBank/DDBJ whole genome shotgun (WGS) entry which is preliminary data.</text>
</comment>
<dbReference type="EMBL" id="JACHKT010000025">
    <property type="protein sequence ID" value="MBB6004547.1"/>
    <property type="molecule type" value="Genomic_DNA"/>
</dbReference>
<feature type="domain" description="Stress-response A/B barrel" evidence="2">
    <location>
        <begin position="2"/>
        <end position="97"/>
    </location>
</feature>
<dbReference type="SMART" id="SM00886">
    <property type="entry name" value="Dabb"/>
    <property type="match status" value="1"/>
</dbReference>
<evidence type="ECO:0000256" key="1">
    <source>
        <dbReference type="ARBA" id="ARBA00011738"/>
    </source>
</evidence>
<evidence type="ECO:0000259" key="2">
    <source>
        <dbReference type="PROSITE" id="PS51502"/>
    </source>
</evidence>
<dbReference type="InterPro" id="IPR011008">
    <property type="entry name" value="Dimeric_a/b-barrel"/>
</dbReference>
<reference evidence="3 4" key="1">
    <citation type="submission" date="2020-08" db="EMBL/GenBank/DDBJ databases">
        <title>Functional genomics of gut bacteria from endangered species of beetles.</title>
        <authorList>
            <person name="Carlos-Shanley C."/>
        </authorList>
    </citation>
    <scope>NUCLEOTIDE SEQUENCE [LARGE SCALE GENOMIC DNA]</scope>
    <source>
        <strain evidence="3 4">S00070</strain>
    </source>
</reference>
<dbReference type="Gene3D" id="3.30.70.100">
    <property type="match status" value="1"/>
</dbReference>